<evidence type="ECO:0000256" key="1">
    <source>
        <dbReference type="SAM" id="MobiDB-lite"/>
    </source>
</evidence>
<dbReference type="Proteomes" id="UP001597549">
    <property type="component" value="Unassembled WGS sequence"/>
</dbReference>
<evidence type="ECO:0000313" key="2">
    <source>
        <dbReference type="EMBL" id="MFD2907596.1"/>
    </source>
</evidence>
<name>A0ABW5Z622_9FLAO</name>
<feature type="region of interest" description="Disordered" evidence="1">
    <location>
        <begin position="92"/>
        <end position="166"/>
    </location>
</feature>
<sequence length="166" mass="17062">MKNLLTASLLISLLAVSCKKEETQAEITTDATTESKIIIPVASPENTNVVQEVQNSESNMLIQPTANSGAINPAHGQPGHRCEIPVGAPLNTAPKDVGLSKSTTNTTQPTTTNVQPNAPQLGATNPNGNMNATSSQVITPAGMNPPHGQEGHSCSIAVGAPLPAKN</sequence>
<evidence type="ECO:0000313" key="3">
    <source>
        <dbReference type="Proteomes" id="UP001597549"/>
    </source>
</evidence>
<dbReference type="PROSITE" id="PS51257">
    <property type="entry name" value="PROKAR_LIPOPROTEIN"/>
    <property type="match status" value="1"/>
</dbReference>
<reference evidence="3" key="1">
    <citation type="journal article" date="2019" name="Int. J. Syst. Evol. Microbiol.">
        <title>The Global Catalogue of Microorganisms (GCM) 10K type strain sequencing project: providing services to taxonomists for standard genome sequencing and annotation.</title>
        <authorList>
            <consortium name="The Broad Institute Genomics Platform"/>
            <consortium name="The Broad Institute Genome Sequencing Center for Infectious Disease"/>
            <person name="Wu L."/>
            <person name="Ma J."/>
        </authorList>
    </citation>
    <scope>NUCLEOTIDE SEQUENCE [LARGE SCALE GENOMIC DNA]</scope>
    <source>
        <strain evidence="3">KCTC 52644</strain>
    </source>
</reference>
<dbReference type="EMBL" id="JBHUOL010000006">
    <property type="protein sequence ID" value="MFD2907596.1"/>
    <property type="molecule type" value="Genomic_DNA"/>
</dbReference>
<feature type="compositionally biased region" description="Polar residues" evidence="1">
    <location>
        <begin position="122"/>
        <end position="138"/>
    </location>
</feature>
<comment type="caution">
    <text evidence="2">The sequence shown here is derived from an EMBL/GenBank/DDBJ whole genome shotgun (WGS) entry which is preliminary data.</text>
</comment>
<proteinExistence type="predicted"/>
<organism evidence="2 3">
    <name type="scientific">Flavobacterium ardleyense</name>
    <dbReference type="NCBI Taxonomy" id="2038737"/>
    <lineage>
        <taxon>Bacteria</taxon>
        <taxon>Pseudomonadati</taxon>
        <taxon>Bacteroidota</taxon>
        <taxon>Flavobacteriia</taxon>
        <taxon>Flavobacteriales</taxon>
        <taxon>Flavobacteriaceae</taxon>
        <taxon>Flavobacterium</taxon>
    </lineage>
</organism>
<feature type="compositionally biased region" description="Low complexity" evidence="1">
    <location>
        <begin position="103"/>
        <end position="120"/>
    </location>
</feature>
<gene>
    <name evidence="2" type="ORF">ACFSX9_02495</name>
</gene>
<dbReference type="RefSeq" id="WP_379803971.1">
    <property type="nucleotide sequence ID" value="NZ_JBHUOL010000006.1"/>
</dbReference>
<keyword evidence="3" id="KW-1185">Reference proteome</keyword>
<accession>A0ABW5Z622</accession>
<protein>
    <recommendedName>
        <fullName evidence="4">Lipoprotein</fullName>
    </recommendedName>
</protein>
<evidence type="ECO:0008006" key="4">
    <source>
        <dbReference type="Google" id="ProtNLM"/>
    </source>
</evidence>